<evidence type="ECO:0000256" key="11">
    <source>
        <dbReference type="ARBA" id="ARBA00047132"/>
    </source>
</evidence>
<dbReference type="GO" id="GO:0016020">
    <property type="term" value="C:membrane"/>
    <property type="evidence" value="ECO:0007669"/>
    <property type="project" value="UniProtKB-ARBA"/>
</dbReference>
<dbReference type="GO" id="GO:0016651">
    <property type="term" value="F:oxidoreductase activity, acting on NAD(P)H"/>
    <property type="evidence" value="ECO:0007669"/>
    <property type="project" value="InterPro"/>
</dbReference>
<dbReference type="PANTHER" id="PTHR10884">
    <property type="entry name" value="NADH DEHYDROGENASE UBIQUINONE IRON-SULFUR PROTEIN 3"/>
    <property type="match status" value="1"/>
</dbReference>
<evidence type="ECO:0000313" key="16">
    <source>
        <dbReference type="Proteomes" id="UP000248484"/>
    </source>
</evidence>
<evidence type="ECO:0000256" key="14">
    <source>
        <dbReference type="RuleBase" id="RU003456"/>
    </source>
</evidence>
<dbReference type="InterPro" id="IPR019734">
    <property type="entry name" value="TPR_rpt"/>
</dbReference>
<dbReference type="InterPro" id="IPR001268">
    <property type="entry name" value="NADH_UbQ_OxRdtase_30kDa_su"/>
</dbReference>
<evidence type="ECO:0000256" key="3">
    <source>
        <dbReference type="ARBA" id="ARBA00020084"/>
    </source>
</evidence>
<organism evidence="16 17">
    <name type="scientific">Physeter macrocephalus</name>
    <name type="common">Sperm whale</name>
    <name type="synonym">Physeter catodon</name>
    <dbReference type="NCBI Taxonomy" id="9755"/>
    <lineage>
        <taxon>Eukaryota</taxon>
        <taxon>Metazoa</taxon>
        <taxon>Chordata</taxon>
        <taxon>Craniata</taxon>
        <taxon>Vertebrata</taxon>
        <taxon>Euteleostomi</taxon>
        <taxon>Mammalia</taxon>
        <taxon>Eutheria</taxon>
        <taxon>Laurasiatheria</taxon>
        <taxon>Artiodactyla</taxon>
        <taxon>Whippomorpha</taxon>
        <taxon>Cetacea</taxon>
        <taxon>Odontoceti</taxon>
        <taxon>Physeteridae</taxon>
        <taxon>Physeter</taxon>
    </lineage>
</organism>
<dbReference type="RefSeq" id="XP_028356719.1">
    <property type="nucleotide sequence ID" value="XM_028500918.2"/>
</dbReference>
<accession>A0A455C5L3</accession>
<dbReference type="PROSITE" id="PS00542">
    <property type="entry name" value="COMPLEX1_30K"/>
    <property type="match status" value="1"/>
</dbReference>
<keyword evidence="5 14" id="KW-1278">Translocase</keyword>
<dbReference type="FunFam" id="3.30.460.80:FF:000002">
    <property type="entry name" value="NADH dehydrogenase iron-sulfur protein 3, mitochondrial"/>
    <property type="match status" value="1"/>
</dbReference>
<dbReference type="OrthoDB" id="37721at2759"/>
<dbReference type="GO" id="GO:0008137">
    <property type="term" value="F:NADH dehydrogenase (ubiquinone) activity"/>
    <property type="evidence" value="ECO:0007669"/>
    <property type="project" value="UniProtKB-EC"/>
</dbReference>
<evidence type="ECO:0000256" key="6">
    <source>
        <dbReference type="ARBA" id="ARBA00023027"/>
    </source>
</evidence>
<proteinExistence type="inferred from homology"/>
<dbReference type="Proteomes" id="UP000248484">
    <property type="component" value="Chromosome 16"/>
</dbReference>
<evidence type="ECO:0000256" key="2">
    <source>
        <dbReference type="ARBA" id="ARBA00007569"/>
    </source>
</evidence>
<dbReference type="SUPFAM" id="SSF143243">
    <property type="entry name" value="Nqo5-like"/>
    <property type="match status" value="1"/>
</dbReference>
<evidence type="ECO:0000256" key="9">
    <source>
        <dbReference type="ARBA" id="ARBA00031525"/>
    </source>
</evidence>
<name>A0A455C5L3_PHYMC</name>
<dbReference type="STRING" id="9755.ENSPCTP00005028329"/>
<dbReference type="SUPFAM" id="SSF48452">
    <property type="entry name" value="TPR-like"/>
    <property type="match status" value="1"/>
</dbReference>
<dbReference type="GO" id="GO:0005739">
    <property type="term" value="C:mitochondrion"/>
    <property type="evidence" value="ECO:0007669"/>
    <property type="project" value="UniProtKB-SubCell"/>
</dbReference>
<keyword evidence="6 14" id="KW-0520">NAD</keyword>
<comment type="similarity">
    <text evidence="2 14">Belongs to the complex I 30 kDa subunit family.</text>
</comment>
<dbReference type="SMART" id="SM00028">
    <property type="entry name" value="TPR"/>
    <property type="match status" value="2"/>
</dbReference>
<evidence type="ECO:0000256" key="5">
    <source>
        <dbReference type="ARBA" id="ARBA00022967"/>
    </source>
</evidence>
<dbReference type="GeneID" id="102973655"/>
<comment type="catalytic activity">
    <reaction evidence="12">
        <text>a ubiquinone + NADH + 5 H(+)(in) = a ubiquinol + NAD(+) + 4 H(+)(out)</text>
        <dbReference type="Rhea" id="RHEA:29091"/>
        <dbReference type="Rhea" id="RHEA-COMP:9565"/>
        <dbReference type="Rhea" id="RHEA-COMP:9566"/>
        <dbReference type="ChEBI" id="CHEBI:15378"/>
        <dbReference type="ChEBI" id="CHEBI:16389"/>
        <dbReference type="ChEBI" id="CHEBI:17976"/>
        <dbReference type="ChEBI" id="CHEBI:57540"/>
        <dbReference type="ChEBI" id="CHEBI:57945"/>
        <dbReference type="EC" id="7.1.1.2"/>
    </reaction>
</comment>
<evidence type="ECO:0000256" key="12">
    <source>
        <dbReference type="ARBA" id="ARBA00049551"/>
    </source>
</evidence>
<dbReference type="PANTHER" id="PTHR10884:SF14">
    <property type="entry name" value="NADH DEHYDROGENASE [UBIQUINONE] IRON-SULFUR PROTEIN 3, MITOCHONDRIAL"/>
    <property type="match status" value="1"/>
</dbReference>
<dbReference type="InterPro" id="IPR011990">
    <property type="entry name" value="TPR-like_helical_dom_sf"/>
</dbReference>
<evidence type="ECO:0000256" key="8">
    <source>
        <dbReference type="ARBA" id="ARBA00024313"/>
    </source>
</evidence>
<dbReference type="NCBIfam" id="TIGR01961">
    <property type="entry name" value="NuoC_fam"/>
    <property type="match status" value="1"/>
</dbReference>
<keyword evidence="4 14" id="KW-0813">Transport</keyword>
<evidence type="ECO:0000256" key="13">
    <source>
        <dbReference type="PROSITE-ProRule" id="PRU00339"/>
    </source>
</evidence>
<evidence type="ECO:0000313" key="17">
    <source>
        <dbReference type="RefSeq" id="XP_028356719.1"/>
    </source>
</evidence>
<evidence type="ECO:0000256" key="10">
    <source>
        <dbReference type="ARBA" id="ARBA00033303"/>
    </source>
</evidence>
<dbReference type="Gene3D" id="3.30.460.80">
    <property type="entry name" value="NADH:ubiquinone oxidoreductase, 30kDa subunit"/>
    <property type="match status" value="1"/>
</dbReference>
<protein>
    <recommendedName>
        <fullName evidence="3">NADH dehydrogenase [ubiquinone] iron-sulfur protein 3, mitochondrial</fullName>
    </recommendedName>
    <alternativeName>
        <fullName evidence="10">Complex I-30kD</fullName>
    </alternativeName>
    <alternativeName>
        <fullName evidence="9">NADH-ubiquinone oxidoreductase 30 kDa subunit</fullName>
    </alternativeName>
</protein>
<comment type="subunit">
    <text evidence="11">Core subunit of respiratory chain NADH dehydrogenase (Complex I) which is composed of 45 different subunits. Interacts with NDUFAF3. Interacts with RAB5IF. Found in subcomplexes containing subunits NDUFS2, MT-ND1 and NDUFA13.</text>
</comment>
<comment type="subcellular location">
    <subcellularLocation>
        <location evidence="1">Mitochondrion</location>
    </subcellularLocation>
</comment>
<keyword evidence="16" id="KW-1185">Reference proteome</keyword>
<evidence type="ECO:0000256" key="7">
    <source>
        <dbReference type="ARBA" id="ARBA00023075"/>
    </source>
</evidence>
<feature type="domain" description="NADH:ubiquinone oxidoreductase 30kDa subunit" evidence="15">
    <location>
        <begin position="144"/>
        <end position="264"/>
    </location>
</feature>
<dbReference type="FunCoup" id="A0A455C5L3">
    <property type="interactions" value="1542"/>
</dbReference>
<keyword evidence="13" id="KW-0802">TPR repeat</keyword>
<evidence type="ECO:0000256" key="1">
    <source>
        <dbReference type="ARBA" id="ARBA00004173"/>
    </source>
</evidence>
<dbReference type="InterPro" id="IPR010218">
    <property type="entry name" value="NADH_DH_suC"/>
</dbReference>
<dbReference type="Gene3D" id="1.25.40.10">
    <property type="entry name" value="Tetratricopeptide repeat domain"/>
    <property type="match status" value="1"/>
</dbReference>
<sequence length="321" mass="37182">MFQEGWRPAWLRQVYEKKFAVVQIDTARELEDADFLLESYLNLARSNEKLCEFHKTISYCKTCLGLPGTRAATQLGGQVSLSMGNAFLGLSLFQKALESFEKALRYAHNNDDTMLECRVCCSLGSFYAQVKCLQVSCFNELEICIHPDGVIPVLTFLRDHTNAQFRSLADLTAVDIPTRQNRFEIVYNLLSLRFNSRIRVKTYTDELTPIESSVSVYKAANWYEREIWDMFGVFFANHPDLRRILTDYGFEGHPFRKDFPLSGYVELRYDDEVKRVVAEPVELAQEFRRFDLNSPWEAFPAYRQPPESLRLEAGDKNPETK</sequence>
<dbReference type="HAMAP" id="MF_01357">
    <property type="entry name" value="NDH1_NuoC"/>
    <property type="match status" value="1"/>
</dbReference>
<dbReference type="NCBIfam" id="NF004733">
    <property type="entry name" value="PRK06074.1-5"/>
    <property type="match status" value="1"/>
</dbReference>
<dbReference type="AlphaFoldDB" id="A0A455C5L3"/>
<dbReference type="PROSITE" id="PS50005">
    <property type="entry name" value="TPR"/>
    <property type="match status" value="1"/>
</dbReference>
<dbReference type="InterPro" id="IPR037232">
    <property type="entry name" value="NADH_quin_OxRdtase_su_C/D-like"/>
</dbReference>
<dbReference type="InterPro" id="IPR020396">
    <property type="entry name" value="NADH_UbQ_OxRdtase_CS"/>
</dbReference>
<evidence type="ECO:0000256" key="4">
    <source>
        <dbReference type="ARBA" id="ARBA00022448"/>
    </source>
</evidence>
<dbReference type="KEGG" id="pcad:102973655"/>
<reference evidence="17" key="1">
    <citation type="submission" date="2025-08" db="UniProtKB">
        <authorList>
            <consortium name="RefSeq"/>
        </authorList>
    </citation>
    <scope>IDENTIFICATION</scope>
    <source>
        <tissue evidence="17">Muscle</tissue>
    </source>
</reference>
<dbReference type="InParanoid" id="A0A455C5L3"/>
<evidence type="ECO:0000259" key="15">
    <source>
        <dbReference type="Pfam" id="PF00329"/>
    </source>
</evidence>
<dbReference type="Pfam" id="PF00329">
    <property type="entry name" value="Complex1_30kDa"/>
    <property type="match status" value="1"/>
</dbReference>
<keyword evidence="7" id="KW-0830">Ubiquinone</keyword>
<feature type="repeat" description="TPR" evidence="13">
    <location>
        <begin position="77"/>
        <end position="110"/>
    </location>
</feature>
<gene>
    <name evidence="17" type="primary">NDUFS3</name>
</gene>
<dbReference type="CTD" id="4722"/>
<comment type="function">
    <text evidence="8">Core subunit of the mitochondrial membrane respiratory chain NADH dehydrogenase (Complex I) which catalyzes electron transfer from NADH through the respiratory chain, using ubiquinone as an electron acceptor. Essential for the catalytic activity and assembly of complex I.</text>
</comment>